<dbReference type="InterPro" id="IPR042095">
    <property type="entry name" value="SUMF_sf"/>
</dbReference>
<dbReference type="PANTHER" id="PTHR23150">
    <property type="entry name" value="SULFATASE MODIFYING FACTOR 1, 2"/>
    <property type="match status" value="1"/>
</dbReference>
<evidence type="ECO:0000259" key="2">
    <source>
        <dbReference type="Pfam" id="PF03781"/>
    </source>
</evidence>
<dbReference type="InterPro" id="IPR005532">
    <property type="entry name" value="SUMF_dom"/>
</dbReference>
<gene>
    <name evidence="3" type="ORF">BECKFW1821C_GA0114237_108913</name>
</gene>
<dbReference type="AlphaFoldDB" id="A0A450U0I2"/>
<feature type="domain" description="Sulfatase-modifying factor enzyme-like" evidence="2">
    <location>
        <begin position="507"/>
        <end position="761"/>
    </location>
</feature>
<reference evidence="3" key="1">
    <citation type="submission" date="2019-02" db="EMBL/GenBank/DDBJ databases">
        <authorList>
            <person name="Gruber-Vodicka R. H."/>
            <person name="Seah K. B. B."/>
        </authorList>
    </citation>
    <scope>NUCLEOTIDE SEQUENCE</scope>
    <source>
        <strain evidence="3">BECK_BZ131</strain>
    </source>
</reference>
<dbReference type="SUPFAM" id="SSF56436">
    <property type="entry name" value="C-type lectin-like"/>
    <property type="match status" value="2"/>
</dbReference>
<dbReference type="EMBL" id="CAADFE010000089">
    <property type="protein sequence ID" value="VFJ75819.1"/>
    <property type="molecule type" value="Genomic_DNA"/>
</dbReference>
<feature type="region of interest" description="Disordered" evidence="1">
    <location>
        <begin position="26"/>
        <end position="47"/>
    </location>
</feature>
<feature type="compositionally biased region" description="Basic and acidic residues" evidence="1">
    <location>
        <begin position="26"/>
        <end position="36"/>
    </location>
</feature>
<proteinExistence type="predicted"/>
<feature type="compositionally biased region" description="Basic and acidic residues" evidence="1">
    <location>
        <begin position="104"/>
        <end position="121"/>
    </location>
</feature>
<accession>A0A450U0I2</accession>
<feature type="domain" description="Sulfatase-modifying factor enzyme-like" evidence="2">
    <location>
        <begin position="166"/>
        <end position="393"/>
    </location>
</feature>
<dbReference type="InterPro" id="IPR016187">
    <property type="entry name" value="CTDL_fold"/>
</dbReference>
<protein>
    <submittedName>
        <fullName evidence="3">Formylglycine-generating enzyme, required for sulfatase activity, contains SUMF1/FGE domain</fullName>
    </submittedName>
</protein>
<dbReference type="PANTHER" id="PTHR23150:SF19">
    <property type="entry name" value="FORMYLGLYCINE-GENERATING ENZYME"/>
    <property type="match status" value="1"/>
</dbReference>
<dbReference type="Gene3D" id="3.90.1580.10">
    <property type="entry name" value="paralog of FGE (formylglycine-generating enzyme)"/>
    <property type="match status" value="2"/>
</dbReference>
<feature type="region of interest" description="Disordered" evidence="1">
    <location>
        <begin position="100"/>
        <end position="131"/>
    </location>
</feature>
<name>A0A450U0I2_9GAMM</name>
<evidence type="ECO:0000313" key="3">
    <source>
        <dbReference type="EMBL" id="VFJ75819.1"/>
    </source>
</evidence>
<dbReference type="Pfam" id="PF03781">
    <property type="entry name" value="FGE-sulfatase"/>
    <property type="match status" value="2"/>
</dbReference>
<dbReference type="GO" id="GO:0120147">
    <property type="term" value="F:formylglycine-generating oxidase activity"/>
    <property type="evidence" value="ECO:0007669"/>
    <property type="project" value="TreeGrafter"/>
</dbReference>
<organism evidence="3">
    <name type="scientific">Candidatus Kentrum sp. FW</name>
    <dbReference type="NCBI Taxonomy" id="2126338"/>
    <lineage>
        <taxon>Bacteria</taxon>
        <taxon>Pseudomonadati</taxon>
        <taxon>Pseudomonadota</taxon>
        <taxon>Gammaproteobacteria</taxon>
        <taxon>Candidatus Kentrum</taxon>
    </lineage>
</organism>
<dbReference type="InterPro" id="IPR051043">
    <property type="entry name" value="Sulfatase_Mod_Factor_Kinase"/>
</dbReference>
<evidence type="ECO:0000256" key="1">
    <source>
        <dbReference type="SAM" id="MobiDB-lite"/>
    </source>
</evidence>
<sequence>MGFPATTQSFPDIPFLRATSFEFLHESSRTPSHEDPSQEDIESPLEVTAPQERLLEIYQQGKYLIFKEAGKSLPINHQGSLLATISPASKVVEVEAIGGNIHNTDNKSDTGHATDTDEVKPGPDSFWKSGKAPSWASDWGIDQYGHWITFTVTGNDKTITQRLRWMMAGHFRIGSPVDESERYDDEGPQHQATLHAGFWLFDTTCTQDLWQTVMGTNPSRFKGEDRPVEQVNWNDVQEFLGRIETQVPRINLVLPSEVEWEYSCRAGTTTPFSFGGNITPEQVNYNGDYPYMDGEPGQYRKCTVPVASLPPNPWGLYEMHGNVWEWTRDYWYENYQEMPVGDFPEARADIGSDVGRVVRGGSWRNVARVVRSAVRDRNKPGDHSSNLGFRCARIDPGDEPAGMNPAESEKTKAHIAEPFPPFTTGVAITDGDRIPTEDITLERPYPIPPKTFSIRTGQEHLTFRCETKPTWASAIGRDRFGLWAEISLESDSGNSSTSGIITQRLRWIPPGKFIMGSPKSEWSAFPKYDQEKWCDQEGPQHPVILTQGYWLFDTPCTQALWETIMGDNPSRFRSSERPVESVSWEETNEFMEKINGRISGLNLVLPTEAQWEYACRAGSKTATYAGAMEILGSNNTPILDAIAWYGGNSGVEFELDNGYDSTDWREKQYEHERAGTHPVGEKQANPWGLYDMLGNIWEWCRDGQRRYDEKMITDPIGPMETGVGRMVRGGSWYYFARYVRAASRLWYLPGVRLDRLGFRCAGLQP</sequence>